<organism evidence="3">
    <name type="scientific">Hellea balneolensis</name>
    <dbReference type="NCBI Taxonomy" id="287478"/>
    <lineage>
        <taxon>Bacteria</taxon>
        <taxon>Pseudomonadati</taxon>
        <taxon>Pseudomonadota</taxon>
        <taxon>Alphaproteobacteria</taxon>
        <taxon>Maricaulales</taxon>
        <taxon>Robiginitomaculaceae</taxon>
        <taxon>Hellea</taxon>
    </lineage>
</organism>
<sequence>MKSKINSNCYPLRLSALVLALSVAGLSACTSILPEPKPAPAIYRLSVPEMTGNVHSSGPVVNIMMPTAPHVLGGTDIILSPDGRRLTSAAGARWAEPVPEQLRHVLLDALAQDGQVLGVIPQGGTNAQFWLNMDIRAFEADFDQGEDQPPLAVVQLVLNMTETGSRKLLGTKNIRATARADERRVSSIVEAQDVATRKAMQEAVSWIKSMTGAHEKS</sequence>
<gene>
    <name evidence="3" type="ORF">ENK01_02035</name>
</gene>
<dbReference type="Gene3D" id="3.40.50.10610">
    <property type="entry name" value="ABC-type transport auxiliary lipoprotein component"/>
    <property type="match status" value="1"/>
</dbReference>
<proteinExistence type="predicted"/>
<dbReference type="AlphaFoldDB" id="A0A7V5NWR9"/>
<accession>A0A7V5NWR9</accession>
<feature type="domain" description="ABC-type transport auxiliary lipoprotein component" evidence="2">
    <location>
        <begin position="43"/>
        <end position="198"/>
    </location>
</feature>
<dbReference type="Pfam" id="PF03886">
    <property type="entry name" value="ABC_trans_aux"/>
    <property type="match status" value="1"/>
</dbReference>
<dbReference type="PROSITE" id="PS51257">
    <property type="entry name" value="PROKAR_LIPOPROTEIN"/>
    <property type="match status" value="1"/>
</dbReference>
<feature type="signal peptide" evidence="1">
    <location>
        <begin position="1"/>
        <end position="27"/>
    </location>
</feature>
<keyword evidence="1" id="KW-0732">Signal</keyword>
<reference evidence="3" key="1">
    <citation type="journal article" date="2020" name="mSystems">
        <title>Genome- and Community-Level Interaction Insights into Carbon Utilization and Element Cycling Functions of Hydrothermarchaeota in Hydrothermal Sediment.</title>
        <authorList>
            <person name="Zhou Z."/>
            <person name="Liu Y."/>
            <person name="Xu W."/>
            <person name="Pan J."/>
            <person name="Luo Z.H."/>
            <person name="Li M."/>
        </authorList>
    </citation>
    <scope>NUCLEOTIDE SEQUENCE [LARGE SCALE GENOMIC DNA]</scope>
    <source>
        <strain evidence="3">HyVt-538</strain>
    </source>
</reference>
<evidence type="ECO:0000256" key="1">
    <source>
        <dbReference type="SAM" id="SignalP"/>
    </source>
</evidence>
<name>A0A7V5NWR9_9PROT</name>
<evidence type="ECO:0000259" key="2">
    <source>
        <dbReference type="Pfam" id="PF03886"/>
    </source>
</evidence>
<protein>
    <recommendedName>
        <fullName evidence="2">ABC-type transport auxiliary lipoprotein component domain-containing protein</fullName>
    </recommendedName>
</protein>
<comment type="caution">
    <text evidence="3">The sequence shown here is derived from an EMBL/GenBank/DDBJ whole genome shotgun (WGS) entry which is preliminary data.</text>
</comment>
<feature type="chain" id="PRO_5030701398" description="ABC-type transport auxiliary lipoprotein component domain-containing protein" evidence="1">
    <location>
        <begin position="28"/>
        <end position="217"/>
    </location>
</feature>
<dbReference type="Proteomes" id="UP000885806">
    <property type="component" value="Unassembled WGS sequence"/>
</dbReference>
<dbReference type="InterPro" id="IPR005586">
    <property type="entry name" value="ABC_trans_aux"/>
</dbReference>
<dbReference type="EMBL" id="DROP01000138">
    <property type="protein sequence ID" value="HHI88707.1"/>
    <property type="molecule type" value="Genomic_DNA"/>
</dbReference>
<evidence type="ECO:0000313" key="3">
    <source>
        <dbReference type="EMBL" id="HHI88707.1"/>
    </source>
</evidence>
<dbReference type="SUPFAM" id="SSF159594">
    <property type="entry name" value="XCC0632-like"/>
    <property type="match status" value="1"/>
</dbReference>